<organism evidence="2 3">
    <name type="scientific">Rhamnella rubrinervis</name>
    <dbReference type="NCBI Taxonomy" id="2594499"/>
    <lineage>
        <taxon>Eukaryota</taxon>
        <taxon>Viridiplantae</taxon>
        <taxon>Streptophyta</taxon>
        <taxon>Embryophyta</taxon>
        <taxon>Tracheophyta</taxon>
        <taxon>Spermatophyta</taxon>
        <taxon>Magnoliopsida</taxon>
        <taxon>eudicotyledons</taxon>
        <taxon>Gunneridae</taxon>
        <taxon>Pentapetalae</taxon>
        <taxon>rosids</taxon>
        <taxon>fabids</taxon>
        <taxon>Rosales</taxon>
        <taxon>Rhamnaceae</taxon>
        <taxon>rhamnoid group</taxon>
        <taxon>Rhamneae</taxon>
        <taxon>Rhamnella</taxon>
    </lineage>
</organism>
<dbReference type="InterPro" id="IPR007679">
    <property type="entry name" value="DUF569"/>
</dbReference>
<evidence type="ECO:0000313" key="3">
    <source>
        <dbReference type="Proteomes" id="UP000796880"/>
    </source>
</evidence>
<evidence type="ECO:0000259" key="1">
    <source>
        <dbReference type="Pfam" id="PF04601"/>
    </source>
</evidence>
<feature type="domain" description="DUF569" evidence="1">
    <location>
        <begin position="2"/>
        <end position="32"/>
    </location>
</feature>
<keyword evidence="3" id="KW-1185">Reference proteome</keyword>
<dbReference type="Pfam" id="PF04601">
    <property type="entry name" value="DUF569"/>
    <property type="match status" value="1"/>
</dbReference>
<accession>A0A8K0HRI4</accession>
<dbReference type="EMBL" id="VOIH02000001">
    <property type="protein sequence ID" value="KAF3457801.1"/>
    <property type="molecule type" value="Genomic_DNA"/>
</dbReference>
<dbReference type="InterPro" id="IPR008999">
    <property type="entry name" value="Actin-crosslinking"/>
</dbReference>
<dbReference type="AlphaFoldDB" id="A0A8K0HRI4"/>
<dbReference type="SUPFAM" id="SSF50405">
    <property type="entry name" value="Actin-crosslinking proteins"/>
    <property type="match status" value="1"/>
</dbReference>
<name>A0A8K0HRI4_9ROSA</name>
<gene>
    <name evidence="2" type="ORF">FNV43_RR02461</name>
</gene>
<sequence>MTVESVPGSDSFICLKSCYGKYLAASDERFVKSTRHCAANVPTLPSSGSQSEKMQANQRVLAPAPARASAPTSEQGFMPYANLAINTANLVVRATNLAEGFSNPEVSDAGNAPMGITALLDDVQNADVDAGNAMGDGWEFSDFTGGFSVSSVMGMRRLSRLQEIRVIRNN</sequence>
<comment type="caution">
    <text evidence="2">The sequence shown here is derived from an EMBL/GenBank/DDBJ whole genome shotgun (WGS) entry which is preliminary data.</text>
</comment>
<protein>
    <recommendedName>
        <fullName evidence="1">DUF569 domain-containing protein</fullName>
    </recommendedName>
</protein>
<evidence type="ECO:0000313" key="2">
    <source>
        <dbReference type="EMBL" id="KAF3457801.1"/>
    </source>
</evidence>
<reference evidence="2" key="1">
    <citation type="submission" date="2020-03" db="EMBL/GenBank/DDBJ databases">
        <title>A high-quality chromosome-level genome assembly of a woody plant with both climbing and erect habits, Rhamnella rubrinervis.</title>
        <authorList>
            <person name="Lu Z."/>
            <person name="Yang Y."/>
            <person name="Zhu X."/>
            <person name="Sun Y."/>
        </authorList>
    </citation>
    <scope>NUCLEOTIDE SEQUENCE</scope>
    <source>
        <strain evidence="2">BYM</strain>
        <tissue evidence="2">Leaf</tissue>
    </source>
</reference>
<dbReference type="Proteomes" id="UP000796880">
    <property type="component" value="Unassembled WGS sequence"/>
</dbReference>
<proteinExistence type="predicted"/>